<dbReference type="RefSeq" id="WP_345250612.1">
    <property type="nucleotide sequence ID" value="NZ_BAABFO010000014.1"/>
</dbReference>
<sequence>MRPAFHRHGLVLALALSMTTAPAPAQTYPARPVHVVVPFAPGGNADILARVLSEGLTRNMGQPFVVDNRPGGSNIIATQMVARAKPDGYTLLVISNSHTVNPTVFASKLPYDTLRDFTGVAKLATTPMVLAANPGLGVNTVPELIAKAKAEPGRINFSSSGNGSSAHMAGELLNTLAGIKIVHVPYKGTSQGVSDTMSGQVQLAFPSLSAAGVLIRAGQLRGLGITTARRSEAAPDIPPIAETLPGFDASIWTAVIAPAGVPRPVISRLNAEIVKVLNDPAIKPKLVEMGVDVDTGTPEQLDAFIESDIKRSAQLLKGAIKLDMIRQ</sequence>
<evidence type="ECO:0000256" key="2">
    <source>
        <dbReference type="SAM" id="SignalP"/>
    </source>
</evidence>
<evidence type="ECO:0000313" key="3">
    <source>
        <dbReference type="EMBL" id="GAA4335753.1"/>
    </source>
</evidence>
<dbReference type="Pfam" id="PF03401">
    <property type="entry name" value="TctC"/>
    <property type="match status" value="1"/>
</dbReference>
<comment type="caution">
    <text evidence="3">The sequence shown here is derived from an EMBL/GenBank/DDBJ whole genome shotgun (WGS) entry which is preliminary data.</text>
</comment>
<keyword evidence="4" id="KW-1185">Reference proteome</keyword>
<comment type="similarity">
    <text evidence="1">Belongs to the UPF0065 (bug) family.</text>
</comment>
<keyword evidence="2" id="KW-0732">Signal</keyword>
<evidence type="ECO:0000313" key="4">
    <source>
        <dbReference type="Proteomes" id="UP001501671"/>
    </source>
</evidence>
<dbReference type="EMBL" id="BAABFO010000014">
    <property type="protein sequence ID" value="GAA4335753.1"/>
    <property type="molecule type" value="Genomic_DNA"/>
</dbReference>
<dbReference type="Gene3D" id="3.40.190.150">
    <property type="entry name" value="Bordetella uptake gene, domain 1"/>
    <property type="match status" value="1"/>
</dbReference>
<dbReference type="Proteomes" id="UP001501671">
    <property type="component" value="Unassembled WGS sequence"/>
</dbReference>
<dbReference type="PIRSF" id="PIRSF017082">
    <property type="entry name" value="YflP"/>
    <property type="match status" value="1"/>
</dbReference>
<dbReference type="Gene3D" id="3.40.190.10">
    <property type="entry name" value="Periplasmic binding protein-like II"/>
    <property type="match status" value="1"/>
</dbReference>
<dbReference type="InterPro" id="IPR005064">
    <property type="entry name" value="BUG"/>
</dbReference>
<dbReference type="PANTHER" id="PTHR42928:SF5">
    <property type="entry name" value="BLR1237 PROTEIN"/>
    <property type="match status" value="1"/>
</dbReference>
<dbReference type="SUPFAM" id="SSF53850">
    <property type="entry name" value="Periplasmic binding protein-like II"/>
    <property type="match status" value="1"/>
</dbReference>
<gene>
    <name evidence="3" type="ORF">GCM10023144_29400</name>
</gene>
<reference evidence="4" key="1">
    <citation type="journal article" date="2019" name="Int. J. Syst. Evol. Microbiol.">
        <title>The Global Catalogue of Microorganisms (GCM) 10K type strain sequencing project: providing services to taxonomists for standard genome sequencing and annotation.</title>
        <authorList>
            <consortium name="The Broad Institute Genomics Platform"/>
            <consortium name="The Broad Institute Genome Sequencing Center for Infectious Disease"/>
            <person name="Wu L."/>
            <person name="Ma J."/>
        </authorList>
    </citation>
    <scope>NUCLEOTIDE SEQUENCE [LARGE SCALE GENOMIC DNA]</scope>
    <source>
        <strain evidence="4">JCM 17666</strain>
    </source>
</reference>
<dbReference type="InterPro" id="IPR042100">
    <property type="entry name" value="Bug_dom1"/>
</dbReference>
<feature type="signal peptide" evidence="2">
    <location>
        <begin position="1"/>
        <end position="25"/>
    </location>
</feature>
<dbReference type="CDD" id="cd13578">
    <property type="entry name" value="PBP2_Bug27"/>
    <property type="match status" value="1"/>
</dbReference>
<protein>
    <submittedName>
        <fullName evidence="3">Tripartite tricarboxylate transporter substrate binding protein</fullName>
    </submittedName>
</protein>
<name>A0ABP8H8Q2_9BURK</name>
<feature type="chain" id="PRO_5046696252" evidence="2">
    <location>
        <begin position="26"/>
        <end position="327"/>
    </location>
</feature>
<organism evidence="3 4">
    <name type="scientific">Pigmentiphaga soli</name>
    <dbReference type="NCBI Taxonomy" id="1007095"/>
    <lineage>
        <taxon>Bacteria</taxon>
        <taxon>Pseudomonadati</taxon>
        <taxon>Pseudomonadota</taxon>
        <taxon>Betaproteobacteria</taxon>
        <taxon>Burkholderiales</taxon>
        <taxon>Alcaligenaceae</taxon>
        <taxon>Pigmentiphaga</taxon>
    </lineage>
</organism>
<evidence type="ECO:0000256" key="1">
    <source>
        <dbReference type="ARBA" id="ARBA00006987"/>
    </source>
</evidence>
<accession>A0ABP8H8Q2</accession>
<dbReference type="PANTHER" id="PTHR42928">
    <property type="entry name" value="TRICARBOXYLATE-BINDING PROTEIN"/>
    <property type="match status" value="1"/>
</dbReference>
<proteinExistence type="inferred from homology"/>